<evidence type="ECO:0000313" key="1">
    <source>
        <dbReference type="EMBL" id="KAF3447754.1"/>
    </source>
</evidence>
<gene>
    <name evidence="1" type="ORF">FNV43_RR08457</name>
</gene>
<name>A0A8K0MIS7_9ROSA</name>
<sequence>MLIHKIPPHLQNLQIPPPMGRHLNQSIYLLENAQAFVAGFEYWCFMIASGVAYCLPLEFVAGVGIGRVHEGFYFVGSMLGEEFRQENEVGLRFCNPEQG</sequence>
<reference evidence="1" key="1">
    <citation type="submission" date="2020-03" db="EMBL/GenBank/DDBJ databases">
        <title>A high-quality chromosome-level genome assembly of a woody plant with both climbing and erect habits, Rhamnella rubrinervis.</title>
        <authorList>
            <person name="Lu Z."/>
            <person name="Yang Y."/>
            <person name="Zhu X."/>
            <person name="Sun Y."/>
        </authorList>
    </citation>
    <scope>NUCLEOTIDE SEQUENCE</scope>
    <source>
        <strain evidence="1">BYM</strain>
        <tissue evidence="1">Leaf</tissue>
    </source>
</reference>
<keyword evidence="2" id="KW-1185">Reference proteome</keyword>
<dbReference type="Proteomes" id="UP000796880">
    <property type="component" value="Unassembled WGS sequence"/>
</dbReference>
<proteinExistence type="predicted"/>
<protein>
    <submittedName>
        <fullName evidence="1">Uncharacterized protein</fullName>
    </submittedName>
</protein>
<accession>A0A8K0MIS7</accession>
<evidence type="ECO:0000313" key="2">
    <source>
        <dbReference type="Proteomes" id="UP000796880"/>
    </source>
</evidence>
<dbReference type="EMBL" id="VOIH02000004">
    <property type="protein sequence ID" value="KAF3447754.1"/>
    <property type="molecule type" value="Genomic_DNA"/>
</dbReference>
<comment type="caution">
    <text evidence="1">The sequence shown here is derived from an EMBL/GenBank/DDBJ whole genome shotgun (WGS) entry which is preliminary data.</text>
</comment>
<dbReference type="AlphaFoldDB" id="A0A8K0MIS7"/>
<organism evidence="1 2">
    <name type="scientific">Rhamnella rubrinervis</name>
    <dbReference type="NCBI Taxonomy" id="2594499"/>
    <lineage>
        <taxon>Eukaryota</taxon>
        <taxon>Viridiplantae</taxon>
        <taxon>Streptophyta</taxon>
        <taxon>Embryophyta</taxon>
        <taxon>Tracheophyta</taxon>
        <taxon>Spermatophyta</taxon>
        <taxon>Magnoliopsida</taxon>
        <taxon>eudicotyledons</taxon>
        <taxon>Gunneridae</taxon>
        <taxon>Pentapetalae</taxon>
        <taxon>rosids</taxon>
        <taxon>fabids</taxon>
        <taxon>Rosales</taxon>
        <taxon>Rhamnaceae</taxon>
        <taxon>rhamnoid group</taxon>
        <taxon>Rhamneae</taxon>
        <taxon>Rhamnella</taxon>
    </lineage>
</organism>